<reference evidence="10" key="1">
    <citation type="journal article" date="2019" name="Environ. Microbiol.">
        <title>Fungal ecological strategies reflected in gene transcription - a case study of two litter decomposers.</title>
        <authorList>
            <person name="Barbi F."/>
            <person name="Kohler A."/>
            <person name="Barry K."/>
            <person name="Baskaran P."/>
            <person name="Daum C."/>
            <person name="Fauchery L."/>
            <person name="Ihrmark K."/>
            <person name="Kuo A."/>
            <person name="LaButti K."/>
            <person name="Lipzen A."/>
            <person name="Morin E."/>
            <person name="Grigoriev I.V."/>
            <person name="Henrissat B."/>
            <person name="Lindahl B."/>
            <person name="Martin F."/>
        </authorList>
    </citation>
    <scope>NUCLEOTIDE SEQUENCE</scope>
    <source>
        <strain evidence="10">JB14</strain>
    </source>
</reference>
<comment type="cofactor">
    <cofactor evidence="1">
        <name>[4Fe-4S] cluster</name>
        <dbReference type="ChEBI" id="CHEBI:49883"/>
    </cofactor>
</comment>
<gene>
    <name evidence="10" type="ORF">BT96DRAFT_972151</name>
</gene>
<evidence type="ECO:0000259" key="9">
    <source>
        <dbReference type="Pfam" id="PF03313"/>
    </source>
</evidence>
<dbReference type="GO" id="GO:0051539">
    <property type="term" value="F:4 iron, 4 sulfur cluster binding"/>
    <property type="evidence" value="ECO:0007669"/>
    <property type="project" value="UniProtKB-KW"/>
</dbReference>
<comment type="pathway">
    <text evidence="2">Carbohydrate biosynthesis; gluconeogenesis.</text>
</comment>
<dbReference type="PANTHER" id="PTHR30182:SF1">
    <property type="entry name" value="L-SERINE DEHYDRATASE 1"/>
    <property type="match status" value="1"/>
</dbReference>
<evidence type="ECO:0000256" key="1">
    <source>
        <dbReference type="ARBA" id="ARBA00001966"/>
    </source>
</evidence>
<dbReference type="EMBL" id="ML769404">
    <property type="protein sequence ID" value="KAE9406181.1"/>
    <property type="molecule type" value="Genomic_DNA"/>
</dbReference>
<proteinExistence type="predicted"/>
<keyword evidence="3" id="KW-0312">Gluconeogenesis</keyword>
<dbReference type="GO" id="GO:0046872">
    <property type="term" value="F:metal ion binding"/>
    <property type="evidence" value="ECO:0007669"/>
    <property type="project" value="UniProtKB-KW"/>
</dbReference>
<evidence type="ECO:0000256" key="3">
    <source>
        <dbReference type="ARBA" id="ARBA00022432"/>
    </source>
</evidence>
<dbReference type="PANTHER" id="PTHR30182">
    <property type="entry name" value="L-SERINE DEHYDRATASE"/>
    <property type="match status" value="1"/>
</dbReference>
<evidence type="ECO:0000256" key="8">
    <source>
        <dbReference type="ARBA" id="ARBA00023239"/>
    </source>
</evidence>
<evidence type="ECO:0000256" key="7">
    <source>
        <dbReference type="ARBA" id="ARBA00023014"/>
    </source>
</evidence>
<keyword evidence="7" id="KW-0411">Iron-sulfur</keyword>
<evidence type="ECO:0000313" key="11">
    <source>
        <dbReference type="Proteomes" id="UP000799118"/>
    </source>
</evidence>
<dbReference type="InterPro" id="IPR005130">
    <property type="entry name" value="Ser_deHydtase-like_asu"/>
</dbReference>
<evidence type="ECO:0000256" key="6">
    <source>
        <dbReference type="ARBA" id="ARBA00023004"/>
    </source>
</evidence>
<keyword evidence="5" id="KW-0479">Metal-binding</keyword>
<dbReference type="AlphaFoldDB" id="A0A6A4I6Q8"/>
<dbReference type="GO" id="GO:0006094">
    <property type="term" value="P:gluconeogenesis"/>
    <property type="evidence" value="ECO:0007669"/>
    <property type="project" value="UniProtKB-KW"/>
</dbReference>
<evidence type="ECO:0000256" key="2">
    <source>
        <dbReference type="ARBA" id="ARBA00004742"/>
    </source>
</evidence>
<accession>A0A6A4I6Q8</accession>
<dbReference type="Pfam" id="PF03313">
    <property type="entry name" value="SDH_alpha"/>
    <property type="match status" value="1"/>
</dbReference>
<keyword evidence="6" id="KW-0408">Iron</keyword>
<evidence type="ECO:0000256" key="4">
    <source>
        <dbReference type="ARBA" id="ARBA00022485"/>
    </source>
</evidence>
<keyword evidence="8" id="KW-0456">Lyase</keyword>
<evidence type="ECO:0000256" key="5">
    <source>
        <dbReference type="ARBA" id="ARBA00022723"/>
    </source>
</evidence>
<evidence type="ECO:0000313" key="10">
    <source>
        <dbReference type="EMBL" id="KAE9406181.1"/>
    </source>
</evidence>
<organism evidence="10 11">
    <name type="scientific">Gymnopus androsaceus JB14</name>
    <dbReference type="NCBI Taxonomy" id="1447944"/>
    <lineage>
        <taxon>Eukaryota</taxon>
        <taxon>Fungi</taxon>
        <taxon>Dikarya</taxon>
        <taxon>Basidiomycota</taxon>
        <taxon>Agaricomycotina</taxon>
        <taxon>Agaricomycetes</taxon>
        <taxon>Agaricomycetidae</taxon>
        <taxon>Agaricales</taxon>
        <taxon>Marasmiineae</taxon>
        <taxon>Omphalotaceae</taxon>
        <taxon>Gymnopus</taxon>
    </lineage>
</organism>
<keyword evidence="4" id="KW-0004">4Fe-4S</keyword>
<dbReference type="OrthoDB" id="192663at2759"/>
<keyword evidence="11" id="KW-1185">Reference proteome</keyword>
<dbReference type="GO" id="GO:0003941">
    <property type="term" value="F:L-serine ammonia-lyase activity"/>
    <property type="evidence" value="ECO:0007669"/>
    <property type="project" value="TreeGrafter"/>
</dbReference>
<feature type="domain" description="Serine dehydratase-like alpha subunit" evidence="9">
    <location>
        <begin position="6"/>
        <end position="196"/>
    </location>
</feature>
<dbReference type="InterPro" id="IPR051318">
    <property type="entry name" value="Fe-S_L-Ser"/>
</dbReference>
<name>A0A6A4I6Q8_9AGAR</name>
<protein>
    <submittedName>
        <fullName evidence="10">Serine dehydratase alpha chain</fullName>
    </submittedName>
</protein>
<dbReference type="Proteomes" id="UP000799118">
    <property type="component" value="Unassembled WGS sequence"/>
</dbReference>
<sequence length="208" mass="21203">MIPAVDFLSCYAIAVNEVNASGGRIVTSPTNGAAGVYLIRVPNAILTCPSLSATIREKSIMTFLLTASAIGMLFKRGSTISAAEGGCQAEVGVACSMAAAGFAACMVASPETVLQAAEIGIEHNLGLTCDPIDGLVQVPCIERNSLGAVKAITAAQLSLASDGVYSVTLDEAIEAMRVTAADMSVKYKETSLSGLATTVKIPLTVPAC</sequence>